<evidence type="ECO:0000313" key="3">
    <source>
        <dbReference type="EMBL" id="MCP3427401.1"/>
    </source>
</evidence>
<dbReference type="Gene3D" id="2.40.30.170">
    <property type="match status" value="1"/>
</dbReference>
<dbReference type="GO" id="GO:1990281">
    <property type="term" value="C:efflux pump complex"/>
    <property type="evidence" value="ECO:0007669"/>
    <property type="project" value="TreeGrafter"/>
</dbReference>
<organism evidence="3 4">
    <name type="scientific">Opacimonas viscosa</name>
    <dbReference type="NCBI Taxonomy" id="2961944"/>
    <lineage>
        <taxon>Bacteria</taxon>
        <taxon>Pseudomonadati</taxon>
        <taxon>Pseudomonadota</taxon>
        <taxon>Gammaproteobacteria</taxon>
        <taxon>Alteromonadales</taxon>
        <taxon>Alteromonadaceae</taxon>
        <taxon>Opacimonas</taxon>
    </lineage>
</organism>
<gene>
    <name evidence="3" type="ORF">NLF92_00375</name>
</gene>
<dbReference type="NCBIfam" id="TIGR01730">
    <property type="entry name" value="RND_mfp"/>
    <property type="match status" value="1"/>
</dbReference>
<dbReference type="AlphaFoldDB" id="A0AA41X0S5"/>
<sequence>MKMLRQAGIPFLIILVAIVVTAGMIIAKPQPEKKEPEDKTFLVEVMPIELSDVTYTVTSQGSVTPKTKSALTAQVSGMIESVADSFVNGGMFTEGDILVTLENADRKTELKLAEADLARATASYEEELARGKVAAEEWRSVRSGSAPELGLRKPQLAKEQANLLAAQANLERAQRNLERTVIRAPYTGMVQQKNVDIGQFVNPGSVLANTLSTDVAEIRLPLTDNDLAYLDQQSSATGSVILRGRVGGQDAQWLARLSRDEGVMNTQARVIYAIAEVADPYKRAGSTAEHILRFGSFVSAEITGAKANDMVVLPRNLVRLDGTVITVTKDNTIAIKDVEVQRADDEKIFISAGLAPGDLLAVSAVPNAYNGMPVRLPEDSSVTKNVSDNIAGDE</sequence>
<dbReference type="PANTHER" id="PTHR30469:SF12">
    <property type="entry name" value="MULTIDRUG RESISTANCE PROTEIN MDTA"/>
    <property type="match status" value="1"/>
</dbReference>
<feature type="coiled-coil region" evidence="2">
    <location>
        <begin position="156"/>
        <end position="183"/>
    </location>
</feature>
<reference evidence="3" key="1">
    <citation type="submission" date="2022-07" db="EMBL/GenBank/DDBJ databases">
        <title>Characterization of the Novel Bacterium Alteromonas immobilis LMIT006 and Alteromonas gregis LMIT007.</title>
        <authorList>
            <person name="Lin X."/>
        </authorList>
    </citation>
    <scope>NUCLEOTIDE SEQUENCE</scope>
    <source>
        <strain evidence="3">LMIT007</strain>
    </source>
</reference>
<keyword evidence="2" id="KW-0175">Coiled coil</keyword>
<evidence type="ECO:0000256" key="1">
    <source>
        <dbReference type="ARBA" id="ARBA00009477"/>
    </source>
</evidence>
<comment type="caution">
    <text evidence="3">The sequence shown here is derived from an EMBL/GenBank/DDBJ whole genome shotgun (WGS) entry which is preliminary data.</text>
</comment>
<dbReference type="Proteomes" id="UP001165413">
    <property type="component" value="Unassembled WGS sequence"/>
</dbReference>
<dbReference type="Gene3D" id="1.10.287.470">
    <property type="entry name" value="Helix hairpin bin"/>
    <property type="match status" value="1"/>
</dbReference>
<dbReference type="Gene3D" id="2.40.420.20">
    <property type="match status" value="1"/>
</dbReference>
<keyword evidence="4" id="KW-1185">Reference proteome</keyword>
<comment type="similarity">
    <text evidence="1">Belongs to the membrane fusion protein (MFP) (TC 8.A.1) family.</text>
</comment>
<dbReference type="EMBL" id="JANATA010000001">
    <property type="protein sequence ID" value="MCP3427401.1"/>
    <property type="molecule type" value="Genomic_DNA"/>
</dbReference>
<evidence type="ECO:0000256" key="2">
    <source>
        <dbReference type="SAM" id="Coils"/>
    </source>
</evidence>
<dbReference type="GO" id="GO:0015562">
    <property type="term" value="F:efflux transmembrane transporter activity"/>
    <property type="evidence" value="ECO:0007669"/>
    <property type="project" value="TreeGrafter"/>
</dbReference>
<dbReference type="RefSeq" id="WP_254097720.1">
    <property type="nucleotide sequence ID" value="NZ_JANATA010000001.1"/>
</dbReference>
<proteinExistence type="inferred from homology"/>
<dbReference type="Gene3D" id="2.40.50.100">
    <property type="match status" value="1"/>
</dbReference>
<dbReference type="PANTHER" id="PTHR30469">
    <property type="entry name" value="MULTIDRUG RESISTANCE PROTEIN MDTA"/>
    <property type="match status" value="1"/>
</dbReference>
<dbReference type="SUPFAM" id="SSF111369">
    <property type="entry name" value="HlyD-like secretion proteins"/>
    <property type="match status" value="1"/>
</dbReference>
<accession>A0AA41X0S5</accession>
<name>A0AA41X0S5_9ALTE</name>
<dbReference type="InterPro" id="IPR006143">
    <property type="entry name" value="RND_pump_MFP"/>
</dbReference>
<protein>
    <submittedName>
        <fullName evidence="3">Efflux RND transporter periplasmic adaptor subunit</fullName>
    </submittedName>
</protein>
<evidence type="ECO:0000313" key="4">
    <source>
        <dbReference type="Proteomes" id="UP001165413"/>
    </source>
</evidence>